<evidence type="ECO:0000313" key="3">
    <source>
        <dbReference type="Proteomes" id="UP001152649"/>
    </source>
</evidence>
<accession>A0A9W4JL90</accession>
<reference evidence="2" key="1">
    <citation type="submission" date="2021-07" db="EMBL/GenBank/DDBJ databases">
        <authorList>
            <person name="Branca A.L. A."/>
        </authorList>
    </citation>
    <scope>NUCLEOTIDE SEQUENCE</scope>
</reference>
<feature type="compositionally biased region" description="Polar residues" evidence="1">
    <location>
        <begin position="164"/>
        <end position="175"/>
    </location>
</feature>
<proteinExistence type="predicted"/>
<feature type="compositionally biased region" description="Basic residues" evidence="1">
    <location>
        <begin position="136"/>
        <end position="147"/>
    </location>
</feature>
<evidence type="ECO:0000256" key="1">
    <source>
        <dbReference type="SAM" id="MobiDB-lite"/>
    </source>
</evidence>
<dbReference type="AlphaFoldDB" id="A0A9W4JL90"/>
<dbReference type="OrthoDB" id="3508621at2759"/>
<feature type="region of interest" description="Disordered" evidence="1">
    <location>
        <begin position="121"/>
        <end position="203"/>
    </location>
</feature>
<comment type="caution">
    <text evidence="2">The sequence shown here is derived from an EMBL/GenBank/DDBJ whole genome shotgun (WGS) entry which is preliminary data.</text>
</comment>
<dbReference type="Proteomes" id="UP001152649">
    <property type="component" value="Unassembled WGS sequence"/>
</dbReference>
<sequence length="392" mass="44377">MNYIPLGPRDIPPRNATQWQTLANTEEMTDRTIHNIELKSASKLQKRQYLMLRVLWKSFPKQKFDVNKFELTACVEEASRYLDAYSSWQLYCASFDGELSEGTFALARFYQKQVSWVPKDTPFDSDATAVPSPIAHRTRSRRGHSGKQVREEALQTPSKPPKNPQAQPRTPFTNVSSGGDSDEDGDEPPQSHDSLGPPELIDQSFPKTKDEQIVNTALLDFLNAFIIHRNSRVQWTLYRKPFTAQFATASIQARTDGCLEEVGSGKVHAIVEVKPVVRSTAPFSIAMQEAAQMVTWIKTNPDPAGKIGGCGHRLHVSQDRNEIYIIFAEYDETYVKYLDDKLDRSKDPGFLTMHQFGPWDIENRSDMADVGRILLAIALRADKICQERGKIK</sequence>
<protein>
    <submittedName>
        <fullName evidence="2">Uncharacterized protein</fullName>
    </submittedName>
</protein>
<organism evidence="2 3">
    <name type="scientific">Penicillium salamii</name>
    <dbReference type="NCBI Taxonomy" id="1612424"/>
    <lineage>
        <taxon>Eukaryota</taxon>
        <taxon>Fungi</taxon>
        <taxon>Dikarya</taxon>
        <taxon>Ascomycota</taxon>
        <taxon>Pezizomycotina</taxon>
        <taxon>Eurotiomycetes</taxon>
        <taxon>Eurotiomycetidae</taxon>
        <taxon>Eurotiales</taxon>
        <taxon>Aspergillaceae</taxon>
        <taxon>Penicillium</taxon>
    </lineage>
</organism>
<gene>
    <name evidence="2" type="ORF">PSALAMII_LOCUS7602</name>
</gene>
<name>A0A9W4JL90_9EURO</name>
<dbReference type="EMBL" id="CAJVPG010000366">
    <property type="protein sequence ID" value="CAG8399184.1"/>
    <property type="molecule type" value="Genomic_DNA"/>
</dbReference>
<keyword evidence="3" id="KW-1185">Reference proteome</keyword>
<evidence type="ECO:0000313" key="2">
    <source>
        <dbReference type="EMBL" id="CAG8399184.1"/>
    </source>
</evidence>